<protein>
    <recommendedName>
        <fullName evidence="3">Peptidoglycan recognition protein family domain-containing protein</fullName>
    </recommendedName>
</protein>
<sequence>MLFLVFILPLTTVIALEDSCKNLQIYGSTDIEGVKPPAGRVFFSQTGGSSCLDHYACYNRLGFSYTATSKKYWDNFFIGGNGKVYTGTGWEGKNLRYNGFEYDLSIVFIGDFSDKPLPKIMADTAKQLIECGKDEDYIQHYYSIYTANDFECNLNEVLVNGIDEEVQSWPRYAAGGPINNC</sequence>
<keyword evidence="5" id="KW-1185">Reference proteome</keyword>
<dbReference type="EMBL" id="JH431790">
    <property type="status" value="NOT_ANNOTATED_CDS"/>
    <property type="molecule type" value="Genomic_DNA"/>
</dbReference>
<dbReference type="InterPro" id="IPR002502">
    <property type="entry name" value="Amidase_domain"/>
</dbReference>
<evidence type="ECO:0000313" key="4">
    <source>
        <dbReference type="EnsemblMetazoa" id="SMAR014870-PA"/>
    </source>
</evidence>
<dbReference type="PhylomeDB" id="T1JLZ0"/>
<dbReference type="STRING" id="126957.T1JLZ0"/>
<comment type="similarity">
    <text evidence="1">Belongs to the N-acetylmuramoyl-L-alanine amidase 2 family.</text>
</comment>
<dbReference type="PANTHER" id="PTHR11022:SF41">
    <property type="entry name" value="PEPTIDOGLYCAN-RECOGNITION PROTEIN LC-RELATED"/>
    <property type="match status" value="1"/>
</dbReference>
<name>T1JLZ0_STRMM</name>
<keyword evidence="2" id="KW-0732">Signal</keyword>
<dbReference type="InterPro" id="IPR006619">
    <property type="entry name" value="PGRP_domain_met/bac"/>
</dbReference>
<feature type="signal peptide" evidence="2">
    <location>
        <begin position="1"/>
        <end position="15"/>
    </location>
</feature>
<dbReference type="SUPFAM" id="SSF55846">
    <property type="entry name" value="N-acetylmuramoyl-L-alanine amidase-like"/>
    <property type="match status" value="1"/>
</dbReference>
<evidence type="ECO:0000256" key="2">
    <source>
        <dbReference type="SAM" id="SignalP"/>
    </source>
</evidence>
<evidence type="ECO:0000259" key="3">
    <source>
        <dbReference type="SMART" id="SM00701"/>
    </source>
</evidence>
<dbReference type="Gene3D" id="3.40.80.10">
    <property type="entry name" value="Peptidoglycan recognition protein-like"/>
    <property type="match status" value="1"/>
</dbReference>
<evidence type="ECO:0000313" key="5">
    <source>
        <dbReference type="Proteomes" id="UP000014500"/>
    </source>
</evidence>
<reference evidence="5" key="1">
    <citation type="submission" date="2011-05" db="EMBL/GenBank/DDBJ databases">
        <authorList>
            <person name="Richards S.R."/>
            <person name="Qu J."/>
            <person name="Jiang H."/>
            <person name="Jhangiani S.N."/>
            <person name="Agravi P."/>
            <person name="Goodspeed R."/>
            <person name="Gross S."/>
            <person name="Mandapat C."/>
            <person name="Jackson L."/>
            <person name="Mathew T."/>
            <person name="Pu L."/>
            <person name="Thornton R."/>
            <person name="Saada N."/>
            <person name="Wilczek-Boney K.B."/>
            <person name="Lee S."/>
            <person name="Kovar C."/>
            <person name="Wu Y."/>
            <person name="Scherer S.E."/>
            <person name="Worley K.C."/>
            <person name="Muzny D.M."/>
            <person name="Gibbs R."/>
        </authorList>
    </citation>
    <scope>NUCLEOTIDE SEQUENCE</scope>
    <source>
        <strain evidence="5">Brora</strain>
    </source>
</reference>
<dbReference type="InterPro" id="IPR015510">
    <property type="entry name" value="PGRP"/>
</dbReference>
<dbReference type="CDD" id="cd06583">
    <property type="entry name" value="PGRP"/>
    <property type="match status" value="1"/>
</dbReference>
<reference evidence="4" key="2">
    <citation type="submission" date="2015-02" db="UniProtKB">
        <authorList>
            <consortium name="EnsemblMetazoa"/>
        </authorList>
    </citation>
    <scope>IDENTIFICATION</scope>
</reference>
<dbReference type="HOGENOM" id="CLU_1490829_0_0_1"/>
<feature type="chain" id="PRO_5012384404" description="Peptidoglycan recognition protein family domain-containing protein" evidence="2">
    <location>
        <begin position="16"/>
        <end position="181"/>
    </location>
</feature>
<proteinExistence type="inferred from homology"/>
<feature type="domain" description="Peptidoglycan recognition protein family" evidence="3">
    <location>
        <begin position="23"/>
        <end position="151"/>
    </location>
</feature>
<evidence type="ECO:0000256" key="1">
    <source>
        <dbReference type="ARBA" id="ARBA00007553"/>
    </source>
</evidence>
<organism evidence="4 5">
    <name type="scientific">Strigamia maritima</name>
    <name type="common">European centipede</name>
    <name type="synonym">Geophilus maritimus</name>
    <dbReference type="NCBI Taxonomy" id="126957"/>
    <lineage>
        <taxon>Eukaryota</taxon>
        <taxon>Metazoa</taxon>
        <taxon>Ecdysozoa</taxon>
        <taxon>Arthropoda</taxon>
        <taxon>Myriapoda</taxon>
        <taxon>Chilopoda</taxon>
        <taxon>Pleurostigmophora</taxon>
        <taxon>Geophilomorpha</taxon>
        <taxon>Linotaeniidae</taxon>
        <taxon>Strigamia</taxon>
    </lineage>
</organism>
<accession>T1JLZ0</accession>
<dbReference type="InterPro" id="IPR036505">
    <property type="entry name" value="Amidase/PGRP_sf"/>
</dbReference>
<dbReference type="PANTHER" id="PTHR11022">
    <property type="entry name" value="PEPTIDOGLYCAN RECOGNITION PROTEIN"/>
    <property type="match status" value="1"/>
</dbReference>
<dbReference type="GO" id="GO:0008270">
    <property type="term" value="F:zinc ion binding"/>
    <property type="evidence" value="ECO:0007669"/>
    <property type="project" value="InterPro"/>
</dbReference>
<dbReference type="EnsemblMetazoa" id="SMAR014870-RA">
    <property type="protein sequence ID" value="SMAR014870-PA"/>
    <property type="gene ID" value="SMAR014870"/>
</dbReference>
<dbReference type="GO" id="GO:0009253">
    <property type="term" value="P:peptidoglycan catabolic process"/>
    <property type="evidence" value="ECO:0007669"/>
    <property type="project" value="InterPro"/>
</dbReference>
<dbReference type="Proteomes" id="UP000014500">
    <property type="component" value="Unassembled WGS sequence"/>
</dbReference>
<dbReference type="AlphaFoldDB" id="T1JLZ0"/>
<dbReference type="SMART" id="SM00701">
    <property type="entry name" value="PGRP"/>
    <property type="match status" value="1"/>
</dbReference>
<dbReference type="GO" id="GO:0008745">
    <property type="term" value="F:N-acetylmuramoyl-L-alanine amidase activity"/>
    <property type="evidence" value="ECO:0007669"/>
    <property type="project" value="InterPro"/>
</dbReference>